<dbReference type="RefSeq" id="XP_062651239.1">
    <property type="nucleotide sequence ID" value="XM_062792150.1"/>
</dbReference>
<comment type="caution">
    <text evidence="1">The sequence shown here is derived from an EMBL/GenBank/DDBJ whole genome shotgun (WGS) entry which is preliminary data.</text>
</comment>
<evidence type="ECO:0000313" key="2">
    <source>
        <dbReference type="Proteomes" id="UP001302602"/>
    </source>
</evidence>
<keyword evidence="2" id="KW-1185">Reference proteome</keyword>
<dbReference type="AlphaFoldDB" id="A0AAN6U6R1"/>
<protein>
    <submittedName>
        <fullName evidence="1">Uncharacterized protein</fullName>
    </submittedName>
</protein>
<accession>A0AAN6U6R1</accession>
<dbReference type="GeneID" id="87828919"/>
<organism evidence="1 2">
    <name type="scientific">Parathielavia appendiculata</name>
    <dbReference type="NCBI Taxonomy" id="2587402"/>
    <lineage>
        <taxon>Eukaryota</taxon>
        <taxon>Fungi</taxon>
        <taxon>Dikarya</taxon>
        <taxon>Ascomycota</taxon>
        <taxon>Pezizomycotina</taxon>
        <taxon>Sordariomycetes</taxon>
        <taxon>Sordariomycetidae</taxon>
        <taxon>Sordariales</taxon>
        <taxon>Chaetomiaceae</taxon>
        <taxon>Parathielavia</taxon>
    </lineage>
</organism>
<dbReference type="Proteomes" id="UP001302602">
    <property type="component" value="Unassembled WGS sequence"/>
</dbReference>
<gene>
    <name evidence="1" type="ORF">N657DRAFT_641465</name>
</gene>
<proteinExistence type="predicted"/>
<reference evidence="1" key="2">
    <citation type="submission" date="2023-05" db="EMBL/GenBank/DDBJ databases">
        <authorList>
            <consortium name="Lawrence Berkeley National Laboratory"/>
            <person name="Steindorff A."/>
            <person name="Hensen N."/>
            <person name="Bonometti L."/>
            <person name="Westerberg I."/>
            <person name="Brannstrom I.O."/>
            <person name="Guillou S."/>
            <person name="Cros-Aarteil S."/>
            <person name="Calhoun S."/>
            <person name="Haridas S."/>
            <person name="Kuo A."/>
            <person name="Mondo S."/>
            <person name="Pangilinan J."/>
            <person name="Riley R."/>
            <person name="Labutti K."/>
            <person name="Andreopoulos B."/>
            <person name="Lipzen A."/>
            <person name="Chen C."/>
            <person name="Yanf M."/>
            <person name="Daum C."/>
            <person name="Ng V."/>
            <person name="Clum A."/>
            <person name="Ohm R."/>
            <person name="Martin F."/>
            <person name="Silar P."/>
            <person name="Natvig D."/>
            <person name="Lalanne C."/>
            <person name="Gautier V."/>
            <person name="Ament-Velasquez S.L."/>
            <person name="Kruys A."/>
            <person name="Hutchinson M.I."/>
            <person name="Powell A.J."/>
            <person name="Barry K."/>
            <person name="Miller A.N."/>
            <person name="Grigoriev I.V."/>
            <person name="Debuchy R."/>
            <person name="Gladieux P."/>
            <person name="Thoren M.H."/>
            <person name="Johannesson H."/>
        </authorList>
    </citation>
    <scope>NUCLEOTIDE SEQUENCE</scope>
    <source>
        <strain evidence="1">CBS 731.68</strain>
    </source>
</reference>
<reference evidence="1" key="1">
    <citation type="journal article" date="2023" name="Mol. Phylogenet. Evol.">
        <title>Genome-scale phylogeny and comparative genomics of the fungal order Sordariales.</title>
        <authorList>
            <person name="Hensen N."/>
            <person name="Bonometti L."/>
            <person name="Westerberg I."/>
            <person name="Brannstrom I.O."/>
            <person name="Guillou S."/>
            <person name="Cros-Aarteil S."/>
            <person name="Calhoun S."/>
            <person name="Haridas S."/>
            <person name="Kuo A."/>
            <person name="Mondo S."/>
            <person name="Pangilinan J."/>
            <person name="Riley R."/>
            <person name="LaButti K."/>
            <person name="Andreopoulos B."/>
            <person name="Lipzen A."/>
            <person name="Chen C."/>
            <person name="Yan M."/>
            <person name="Daum C."/>
            <person name="Ng V."/>
            <person name="Clum A."/>
            <person name="Steindorff A."/>
            <person name="Ohm R.A."/>
            <person name="Martin F."/>
            <person name="Silar P."/>
            <person name="Natvig D.O."/>
            <person name="Lalanne C."/>
            <person name="Gautier V."/>
            <person name="Ament-Velasquez S.L."/>
            <person name="Kruys A."/>
            <person name="Hutchinson M.I."/>
            <person name="Powell A.J."/>
            <person name="Barry K."/>
            <person name="Miller A.N."/>
            <person name="Grigoriev I.V."/>
            <person name="Debuchy R."/>
            <person name="Gladieux P."/>
            <person name="Hiltunen Thoren M."/>
            <person name="Johannesson H."/>
        </authorList>
    </citation>
    <scope>NUCLEOTIDE SEQUENCE</scope>
    <source>
        <strain evidence="1">CBS 731.68</strain>
    </source>
</reference>
<name>A0AAN6U6R1_9PEZI</name>
<sequence length="82" mass="9244">MDPGTNQHLTERVAALENQVAVLQQQLVGRPKARLPDPEKLSGATRYDTWLPLIKAKLRIDADAIGTDEAQFFYLYGHPKKK</sequence>
<dbReference type="EMBL" id="MU853224">
    <property type="protein sequence ID" value="KAK4127468.1"/>
    <property type="molecule type" value="Genomic_DNA"/>
</dbReference>
<evidence type="ECO:0000313" key="1">
    <source>
        <dbReference type="EMBL" id="KAK4127468.1"/>
    </source>
</evidence>